<feature type="compositionally biased region" description="Basic and acidic residues" evidence="1">
    <location>
        <begin position="66"/>
        <end position="81"/>
    </location>
</feature>
<dbReference type="EMBL" id="JAVRRD010000001">
    <property type="protein sequence ID" value="KAK5064423.1"/>
    <property type="molecule type" value="Genomic_DNA"/>
</dbReference>
<dbReference type="AlphaFoldDB" id="A0AAV9NQF1"/>
<evidence type="ECO:0000259" key="2">
    <source>
        <dbReference type="Pfam" id="PF22943"/>
    </source>
</evidence>
<dbReference type="RefSeq" id="XP_064711747.1">
    <property type="nucleotide sequence ID" value="XM_064843887.1"/>
</dbReference>
<proteinExistence type="predicted"/>
<feature type="compositionally biased region" description="Polar residues" evidence="1">
    <location>
        <begin position="106"/>
        <end position="121"/>
    </location>
</feature>
<dbReference type="Pfam" id="PF22943">
    <property type="entry name" value="HTH_68"/>
    <property type="match status" value="1"/>
</dbReference>
<sequence length="204" mass="21749">MGASSSKVASKAAGAASRRQYPSTSSILNSTPSTTQSPSQPVVLQTAVKPATAAQVHPNPVSHPPSEQKSEHIDLDGRDPHFGSALRKIGVAKPVSETKPHEDAFPTSSRPMNSGQNIFPSTKNNPAILLVQAREKFGKQFEVEVDSRGRAGFAGRTLLSAKEIKEVFTLRDDGAKLPQQVEKELRLKPGILEQLAPQGVVANA</sequence>
<organism evidence="3 4">
    <name type="scientific">Exophiala bonariae</name>
    <dbReference type="NCBI Taxonomy" id="1690606"/>
    <lineage>
        <taxon>Eukaryota</taxon>
        <taxon>Fungi</taxon>
        <taxon>Dikarya</taxon>
        <taxon>Ascomycota</taxon>
        <taxon>Pezizomycotina</taxon>
        <taxon>Eurotiomycetes</taxon>
        <taxon>Chaetothyriomycetidae</taxon>
        <taxon>Chaetothyriales</taxon>
        <taxon>Herpotrichiellaceae</taxon>
        <taxon>Exophiala</taxon>
    </lineage>
</organism>
<feature type="region of interest" description="Disordered" evidence="1">
    <location>
        <begin position="1"/>
        <end position="121"/>
    </location>
</feature>
<feature type="compositionally biased region" description="Low complexity" evidence="1">
    <location>
        <begin position="1"/>
        <end position="17"/>
    </location>
</feature>
<gene>
    <name evidence="3" type="ORF">LTR84_000256</name>
</gene>
<dbReference type="InterPro" id="IPR054448">
    <property type="entry name" value="HTH_put_ascomycetes"/>
</dbReference>
<dbReference type="GeneID" id="89968478"/>
<dbReference type="Proteomes" id="UP001358417">
    <property type="component" value="Unassembled WGS sequence"/>
</dbReference>
<feature type="compositionally biased region" description="Low complexity" evidence="1">
    <location>
        <begin position="30"/>
        <end position="41"/>
    </location>
</feature>
<feature type="compositionally biased region" description="Polar residues" evidence="1">
    <location>
        <begin position="20"/>
        <end position="29"/>
    </location>
</feature>
<name>A0AAV9NQF1_9EURO</name>
<evidence type="ECO:0000256" key="1">
    <source>
        <dbReference type="SAM" id="MobiDB-lite"/>
    </source>
</evidence>
<reference evidence="3 4" key="1">
    <citation type="submission" date="2023-08" db="EMBL/GenBank/DDBJ databases">
        <title>Black Yeasts Isolated from many extreme environments.</title>
        <authorList>
            <person name="Coleine C."/>
            <person name="Stajich J.E."/>
            <person name="Selbmann L."/>
        </authorList>
    </citation>
    <scope>NUCLEOTIDE SEQUENCE [LARGE SCALE GENOMIC DNA]</scope>
    <source>
        <strain evidence="3 4">CCFEE 5792</strain>
    </source>
</reference>
<keyword evidence="4" id="KW-1185">Reference proteome</keyword>
<evidence type="ECO:0000313" key="3">
    <source>
        <dbReference type="EMBL" id="KAK5064423.1"/>
    </source>
</evidence>
<protein>
    <recommendedName>
        <fullName evidence="2">Helix-turn-helix domain-containing protein</fullName>
    </recommendedName>
</protein>
<evidence type="ECO:0000313" key="4">
    <source>
        <dbReference type="Proteomes" id="UP001358417"/>
    </source>
</evidence>
<feature type="domain" description="Helix-turn-helix" evidence="2">
    <location>
        <begin position="159"/>
        <end position="203"/>
    </location>
</feature>
<comment type="caution">
    <text evidence="3">The sequence shown here is derived from an EMBL/GenBank/DDBJ whole genome shotgun (WGS) entry which is preliminary data.</text>
</comment>
<accession>A0AAV9NQF1</accession>